<dbReference type="PANTHER" id="PTHR33175">
    <property type="entry name" value="DNA-BINDING PROTEIN HU"/>
    <property type="match status" value="1"/>
</dbReference>
<organism evidence="6 7">
    <name type="scientific">Candidatus Anaerobiospirillum pullicola</name>
    <dbReference type="NCBI Taxonomy" id="2838451"/>
    <lineage>
        <taxon>Bacteria</taxon>
        <taxon>Pseudomonadati</taxon>
        <taxon>Pseudomonadota</taxon>
        <taxon>Gammaproteobacteria</taxon>
        <taxon>Aeromonadales</taxon>
        <taxon>Succinivibrionaceae</taxon>
        <taxon>Anaerobiospirillum</taxon>
    </lineage>
</organism>
<dbReference type="GO" id="GO:0030261">
    <property type="term" value="P:chromosome condensation"/>
    <property type="evidence" value="ECO:0007669"/>
    <property type="project" value="UniProtKB-KW"/>
</dbReference>
<dbReference type="AlphaFoldDB" id="A0A948TF47"/>
<gene>
    <name evidence="6" type="ORF">H9847_02625</name>
</gene>
<reference evidence="6" key="1">
    <citation type="journal article" date="2021" name="PeerJ">
        <title>Extensive microbial diversity within the chicken gut microbiome revealed by metagenomics and culture.</title>
        <authorList>
            <person name="Gilroy R."/>
            <person name="Ravi A."/>
            <person name="Getino M."/>
            <person name="Pursley I."/>
            <person name="Horton D.L."/>
            <person name="Alikhan N.F."/>
            <person name="Baker D."/>
            <person name="Gharbi K."/>
            <person name="Hall N."/>
            <person name="Watson M."/>
            <person name="Adriaenssens E.M."/>
            <person name="Foster-Nyarko E."/>
            <person name="Jarju S."/>
            <person name="Secka A."/>
            <person name="Antonio M."/>
            <person name="Oren A."/>
            <person name="Chaudhuri R.R."/>
            <person name="La Ragione R."/>
            <person name="Hildebrand F."/>
            <person name="Pallen M.J."/>
        </authorList>
    </citation>
    <scope>NUCLEOTIDE SEQUENCE</scope>
    <source>
        <strain evidence="6">378</strain>
    </source>
</reference>
<comment type="caution">
    <text evidence="6">The sequence shown here is derived from an EMBL/GenBank/DDBJ whole genome shotgun (WGS) entry which is preliminary data.</text>
</comment>
<reference evidence="6" key="2">
    <citation type="submission" date="2021-04" db="EMBL/GenBank/DDBJ databases">
        <authorList>
            <person name="Gilroy R."/>
        </authorList>
    </citation>
    <scope>NUCLEOTIDE SEQUENCE</scope>
    <source>
        <strain evidence="6">378</strain>
    </source>
</reference>
<dbReference type="SMART" id="SM00411">
    <property type="entry name" value="BHL"/>
    <property type="match status" value="1"/>
</dbReference>
<evidence type="ECO:0000313" key="6">
    <source>
        <dbReference type="EMBL" id="MBU3843754.1"/>
    </source>
</evidence>
<dbReference type="InterPro" id="IPR000119">
    <property type="entry name" value="Hist_DNA-bd"/>
</dbReference>
<dbReference type="PROSITE" id="PS00045">
    <property type="entry name" value="HISTONE_LIKE"/>
    <property type="match status" value="1"/>
</dbReference>
<name>A0A948TF47_9GAMM</name>
<dbReference type="Pfam" id="PF00216">
    <property type="entry name" value="Bac_DNA_binding"/>
    <property type="match status" value="1"/>
</dbReference>
<evidence type="ECO:0000256" key="5">
    <source>
        <dbReference type="RuleBase" id="RU003939"/>
    </source>
</evidence>
<dbReference type="InterPro" id="IPR020816">
    <property type="entry name" value="Histone-like_DNA-bd_CS"/>
</dbReference>
<dbReference type="Gene3D" id="4.10.520.10">
    <property type="entry name" value="IHF-like DNA-binding proteins"/>
    <property type="match status" value="1"/>
</dbReference>
<dbReference type="PRINTS" id="PR01727">
    <property type="entry name" value="DNABINDINGHU"/>
</dbReference>
<accession>A0A948TF47</accession>
<dbReference type="GO" id="GO:0003677">
    <property type="term" value="F:DNA binding"/>
    <property type="evidence" value="ECO:0007669"/>
    <property type="project" value="UniProtKB-KW"/>
</dbReference>
<dbReference type="PANTHER" id="PTHR33175:SF3">
    <property type="entry name" value="DNA-BINDING PROTEIN HU-BETA"/>
    <property type="match status" value="1"/>
</dbReference>
<evidence type="ECO:0000256" key="2">
    <source>
        <dbReference type="ARBA" id="ARBA00010529"/>
    </source>
</evidence>
<protein>
    <submittedName>
        <fullName evidence="6">HU family DNA-binding protein</fullName>
    </submittedName>
</protein>
<evidence type="ECO:0000256" key="3">
    <source>
        <dbReference type="ARBA" id="ARBA00023067"/>
    </source>
</evidence>
<evidence type="ECO:0000256" key="4">
    <source>
        <dbReference type="ARBA" id="ARBA00023125"/>
    </source>
</evidence>
<keyword evidence="3" id="KW-0226">DNA condensation</keyword>
<sequence length="93" mass="10186">MNKSALIEQIARRSELPLTQSRRALDAMLETITEALSNGDRVQLVGFGTFKVTDRKSREGRNPKTGAVIQIPASKTPSFTAGAELKKSVNNRD</sequence>
<keyword evidence="4 6" id="KW-0238">DNA-binding</keyword>
<dbReference type="GO" id="GO:0030527">
    <property type="term" value="F:structural constituent of chromatin"/>
    <property type="evidence" value="ECO:0007669"/>
    <property type="project" value="InterPro"/>
</dbReference>
<proteinExistence type="inferred from homology"/>
<dbReference type="CDD" id="cd13831">
    <property type="entry name" value="HU"/>
    <property type="match status" value="1"/>
</dbReference>
<comment type="function">
    <text evidence="1">Histone-like DNA-binding protein which is capable of wrapping DNA to stabilize it, and thus to prevent its denaturation under extreme environmental conditions.</text>
</comment>
<evidence type="ECO:0000313" key="7">
    <source>
        <dbReference type="Proteomes" id="UP000733611"/>
    </source>
</evidence>
<dbReference type="SUPFAM" id="SSF47729">
    <property type="entry name" value="IHF-like DNA-binding proteins"/>
    <property type="match status" value="1"/>
</dbReference>
<dbReference type="EMBL" id="JAHLFE010000047">
    <property type="protein sequence ID" value="MBU3843754.1"/>
    <property type="molecule type" value="Genomic_DNA"/>
</dbReference>
<evidence type="ECO:0000256" key="1">
    <source>
        <dbReference type="ARBA" id="ARBA00003819"/>
    </source>
</evidence>
<dbReference type="InterPro" id="IPR010992">
    <property type="entry name" value="IHF-like_DNA-bd_dom_sf"/>
</dbReference>
<dbReference type="Proteomes" id="UP000733611">
    <property type="component" value="Unassembled WGS sequence"/>
</dbReference>
<comment type="similarity">
    <text evidence="2 5">Belongs to the bacterial histone-like protein family.</text>
</comment>